<evidence type="ECO:0000313" key="1">
    <source>
        <dbReference type="EMBL" id="KAF4447176.1"/>
    </source>
</evidence>
<dbReference type="OrthoDB" id="5100145at2759"/>
<accession>A0A8H4KC56</accession>
<comment type="caution">
    <text evidence="1">The sequence shown here is derived from an EMBL/GenBank/DDBJ whole genome shotgun (WGS) entry which is preliminary data.</text>
</comment>
<organism evidence="1 2">
    <name type="scientific">Fusarium albosuccineum</name>
    <dbReference type="NCBI Taxonomy" id="1237068"/>
    <lineage>
        <taxon>Eukaryota</taxon>
        <taxon>Fungi</taxon>
        <taxon>Dikarya</taxon>
        <taxon>Ascomycota</taxon>
        <taxon>Pezizomycotina</taxon>
        <taxon>Sordariomycetes</taxon>
        <taxon>Hypocreomycetidae</taxon>
        <taxon>Hypocreales</taxon>
        <taxon>Nectriaceae</taxon>
        <taxon>Fusarium</taxon>
        <taxon>Fusarium decemcellulare species complex</taxon>
    </lineage>
</organism>
<dbReference type="Proteomes" id="UP000554235">
    <property type="component" value="Unassembled WGS sequence"/>
</dbReference>
<evidence type="ECO:0000313" key="2">
    <source>
        <dbReference type="Proteomes" id="UP000554235"/>
    </source>
</evidence>
<reference evidence="1 2" key="1">
    <citation type="submission" date="2020-01" db="EMBL/GenBank/DDBJ databases">
        <title>Identification and distribution of gene clusters putatively required for synthesis of sphingolipid metabolism inhibitors in phylogenetically diverse species of the filamentous fungus Fusarium.</title>
        <authorList>
            <person name="Kim H.-S."/>
            <person name="Busman M."/>
            <person name="Brown D.W."/>
            <person name="Divon H."/>
            <person name="Uhlig S."/>
            <person name="Proctor R.H."/>
        </authorList>
    </citation>
    <scope>NUCLEOTIDE SEQUENCE [LARGE SCALE GENOMIC DNA]</scope>
    <source>
        <strain evidence="1 2">NRRL 20459</strain>
    </source>
</reference>
<protein>
    <submittedName>
        <fullName evidence="1">Uncharacterized protein</fullName>
    </submittedName>
</protein>
<dbReference type="EMBL" id="JAADYS010003451">
    <property type="protein sequence ID" value="KAF4447176.1"/>
    <property type="molecule type" value="Genomic_DNA"/>
</dbReference>
<name>A0A8H4KC56_9HYPO</name>
<keyword evidence="2" id="KW-1185">Reference proteome</keyword>
<dbReference type="AlphaFoldDB" id="A0A8H4KC56"/>
<gene>
    <name evidence="1" type="ORF">FALBO_16984</name>
</gene>
<proteinExistence type="predicted"/>
<sequence>MGLPNEKSWTKGLLIDGLFAALSYLDKVQAVTDKAYQSLSNATEHTQINDPTLLATAESARHSLQIDWSPIQDIQVGMAKCWQRLVDSSKSSPTPSTPEVNTLLKIYSNATRLQEAGIFAFRNTLTSATPDSLDKMFALYSLSYVVSCYLIKKRKLAEHNIMADVDVWRSALQSAEDRQAFTSLAETCWPKAIRDLPCTSTLQDFSYSNSYPYTTSLLYITSLVTTIKEVT</sequence>